<keyword evidence="4 6" id="KW-1133">Transmembrane helix</keyword>
<keyword evidence="5 6" id="KW-0472">Membrane</keyword>
<dbReference type="Gene3D" id="1.20.1250.20">
    <property type="entry name" value="MFS general substrate transporter like domains"/>
    <property type="match status" value="2"/>
</dbReference>
<reference evidence="8" key="1">
    <citation type="submission" date="2021-02" db="EMBL/GenBank/DDBJ databases">
        <authorList>
            <person name="Nowell W R."/>
        </authorList>
    </citation>
    <scope>NUCLEOTIDE SEQUENCE</scope>
</reference>
<dbReference type="GO" id="GO:0016020">
    <property type="term" value="C:membrane"/>
    <property type="evidence" value="ECO:0007669"/>
    <property type="project" value="UniProtKB-SubCell"/>
</dbReference>
<dbReference type="SMART" id="SM00651">
    <property type="entry name" value="Sm"/>
    <property type="match status" value="1"/>
</dbReference>
<dbReference type="InterPro" id="IPR047575">
    <property type="entry name" value="Sm"/>
</dbReference>
<dbReference type="AlphaFoldDB" id="A0A814GBK5"/>
<feature type="transmembrane region" description="Helical" evidence="6">
    <location>
        <begin position="163"/>
        <end position="187"/>
    </location>
</feature>
<feature type="domain" description="Sm" evidence="7">
    <location>
        <begin position="13"/>
        <end position="88"/>
    </location>
</feature>
<dbReference type="EMBL" id="CAJNOJ010000059">
    <property type="protein sequence ID" value="CAF0992108.1"/>
    <property type="molecule type" value="Genomic_DNA"/>
</dbReference>
<gene>
    <name evidence="8" type="ORF">EDS130_LOCUS14444</name>
</gene>
<sequence length="399" mass="44307">MDISIVNNDFYLSGIATLVDDIDKQLMVILRDGRTLIAFLRSLDQFGNLVLHQAFERICVGQQYADIPRGLFVIRGENVLLIGELDYRKPLRVPLRGDTGDYSRSQISNAMIWINFSPIANLASEYYQVGYNAINWLSLIYMLITVPFTLPSTWLIDRLGVRSGLLIGTWTNAIGSLIRCLSVLSIFDRNRKFGVLMIGQTFCALAQTFILFIPTKFCFLWFSEKQRSFANSIAIGSGFFGILLGSILSPLIASTIDRIPLLLYVNVMPASCAALLCLAMRSAEPPTPSCKAVVRVQQSFTCALKRLFQSKSFVVLFLACGFAIGCFNALSTLIEQIMCTYGYDNRTIGFCLGWFIGMGSLGSLLFGYVADRTGKLNEISKGLYIASSIASLFVEWKGI</sequence>
<dbReference type="SUPFAM" id="SSF103473">
    <property type="entry name" value="MFS general substrate transporter"/>
    <property type="match status" value="1"/>
</dbReference>
<dbReference type="GO" id="GO:0022857">
    <property type="term" value="F:transmembrane transporter activity"/>
    <property type="evidence" value="ECO:0007669"/>
    <property type="project" value="InterPro"/>
</dbReference>
<comment type="caution">
    <text evidence="8">The sequence shown here is derived from an EMBL/GenBank/DDBJ whole genome shotgun (WGS) entry which is preliminary data.</text>
</comment>
<feature type="transmembrane region" description="Helical" evidence="6">
    <location>
        <begin position="233"/>
        <end position="253"/>
    </location>
</feature>
<accession>A0A814GBK5</accession>
<dbReference type="PANTHER" id="PTHR10924">
    <property type="entry name" value="MAJOR FACILITATOR SUPERFAMILY PROTEIN-RELATED"/>
    <property type="match status" value="1"/>
</dbReference>
<dbReference type="InterPro" id="IPR049680">
    <property type="entry name" value="FLVCR1-2_SLC49-like"/>
</dbReference>
<dbReference type="GO" id="GO:0003723">
    <property type="term" value="F:RNA binding"/>
    <property type="evidence" value="ECO:0007669"/>
    <property type="project" value="InterPro"/>
</dbReference>
<evidence type="ECO:0000256" key="1">
    <source>
        <dbReference type="ARBA" id="ARBA00004141"/>
    </source>
</evidence>
<dbReference type="GO" id="GO:0000956">
    <property type="term" value="P:nuclear-transcribed mRNA catabolic process"/>
    <property type="evidence" value="ECO:0007669"/>
    <property type="project" value="InterPro"/>
</dbReference>
<evidence type="ECO:0000313" key="8">
    <source>
        <dbReference type="EMBL" id="CAF0992108.1"/>
    </source>
</evidence>
<dbReference type="InterPro" id="IPR011701">
    <property type="entry name" value="MFS"/>
</dbReference>
<dbReference type="PROSITE" id="PS52002">
    <property type="entry name" value="SM"/>
    <property type="match status" value="1"/>
</dbReference>
<evidence type="ECO:0000259" key="7">
    <source>
        <dbReference type="PROSITE" id="PS52002"/>
    </source>
</evidence>
<name>A0A814GBK5_ADIRI</name>
<dbReference type="InterPro" id="IPR001163">
    <property type="entry name" value="Sm_dom_euk/arc"/>
</dbReference>
<dbReference type="Pfam" id="PF01423">
    <property type="entry name" value="LSM"/>
    <property type="match status" value="1"/>
</dbReference>
<dbReference type="CDD" id="cd01728">
    <property type="entry name" value="LSm1"/>
    <property type="match status" value="1"/>
</dbReference>
<evidence type="ECO:0000256" key="2">
    <source>
        <dbReference type="ARBA" id="ARBA00004201"/>
    </source>
</evidence>
<dbReference type="OrthoDB" id="422206at2759"/>
<evidence type="ECO:0000256" key="6">
    <source>
        <dbReference type="SAM" id="Phobius"/>
    </source>
</evidence>
<feature type="transmembrane region" description="Helical" evidence="6">
    <location>
        <begin position="346"/>
        <end position="370"/>
    </location>
</feature>
<evidence type="ECO:0000313" key="9">
    <source>
        <dbReference type="Proteomes" id="UP000663852"/>
    </source>
</evidence>
<comment type="subcellular location">
    <subcellularLocation>
        <location evidence="2">Cytoplasm</location>
        <location evidence="2">P-body</location>
    </subcellularLocation>
    <subcellularLocation>
        <location evidence="1">Membrane</location>
        <topology evidence="1">Multi-pass membrane protein</topology>
    </subcellularLocation>
</comment>
<dbReference type="InterPro" id="IPR034104">
    <property type="entry name" value="Lsm1"/>
</dbReference>
<dbReference type="InterPro" id="IPR036259">
    <property type="entry name" value="MFS_trans_sf"/>
</dbReference>
<dbReference type="Gene3D" id="2.30.30.100">
    <property type="match status" value="1"/>
</dbReference>
<dbReference type="GO" id="GO:0000932">
    <property type="term" value="C:P-body"/>
    <property type="evidence" value="ECO:0007669"/>
    <property type="project" value="UniProtKB-SubCell"/>
</dbReference>
<keyword evidence="3 6" id="KW-0812">Transmembrane</keyword>
<dbReference type="Pfam" id="PF07690">
    <property type="entry name" value="MFS_1"/>
    <property type="match status" value="1"/>
</dbReference>
<organism evidence="8 9">
    <name type="scientific">Adineta ricciae</name>
    <name type="common">Rotifer</name>
    <dbReference type="NCBI Taxonomy" id="249248"/>
    <lineage>
        <taxon>Eukaryota</taxon>
        <taxon>Metazoa</taxon>
        <taxon>Spiralia</taxon>
        <taxon>Gnathifera</taxon>
        <taxon>Rotifera</taxon>
        <taxon>Eurotatoria</taxon>
        <taxon>Bdelloidea</taxon>
        <taxon>Adinetida</taxon>
        <taxon>Adinetidae</taxon>
        <taxon>Adineta</taxon>
    </lineage>
</organism>
<evidence type="ECO:0000256" key="5">
    <source>
        <dbReference type="ARBA" id="ARBA00023136"/>
    </source>
</evidence>
<feature type="transmembrane region" description="Helical" evidence="6">
    <location>
        <begin position="136"/>
        <end position="156"/>
    </location>
</feature>
<protein>
    <recommendedName>
        <fullName evidence="7">Sm domain-containing protein</fullName>
    </recommendedName>
</protein>
<evidence type="ECO:0000256" key="3">
    <source>
        <dbReference type="ARBA" id="ARBA00022692"/>
    </source>
</evidence>
<evidence type="ECO:0000256" key="4">
    <source>
        <dbReference type="ARBA" id="ARBA00022989"/>
    </source>
</evidence>
<dbReference type="SUPFAM" id="SSF50182">
    <property type="entry name" value="Sm-like ribonucleoproteins"/>
    <property type="match status" value="1"/>
</dbReference>
<dbReference type="Proteomes" id="UP000663852">
    <property type="component" value="Unassembled WGS sequence"/>
</dbReference>
<dbReference type="InterPro" id="IPR010920">
    <property type="entry name" value="LSM_dom_sf"/>
</dbReference>
<proteinExistence type="predicted"/>
<feature type="transmembrane region" description="Helical" evidence="6">
    <location>
        <begin position="259"/>
        <end position="279"/>
    </location>
</feature>
<dbReference type="PANTHER" id="PTHR10924:SF6">
    <property type="entry name" value="SOLUTE CARRIER FAMILY 49 MEMBER A3"/>
    <property type="match status" value="1"/>
</dbReference>
<feature type="transmembrane region" description="Helical" evidence="6">
    <location>
        <begin position="193"/>
        <end position="213"/>
    </location>
</feature>
<feature type="transmembrane region" description="Helical" evidence="6">
    <location>
        <begin position="313"/>
        <end position="334"/>
    </location>
</feature>